<proteinExistence type="predicted"/>
<dbReference type="InterPro" id="IPR011006">
    <property type="entry name" value="CheY-like_superfamily"/>
</dbReference>
<sequence length="128" mass="13450">MRCLIVDDSAQFRTTASTILQRGGIAVVGMATNTADALRSYQELRPDVTLVDVDLGTESGFDVVRALHDVGAPASGLILISTHAESDLADLIAVSPVSGFLPKFAFSTKAVRDLVGDVESSAIQSDSR</sequence>
<name>A0ABX2JPZ0_9MYCO</name>
<dbReference type="PANTHER" id="PTHR44591">
    <property type="entry name" value="STRESS RESPONSE REGULATOR PROTEIN 1"/>
    <property type="match status" value="1"/>
</dbReference>
<dbReference type="InterPro" id="IPR001789">
    <property type="entry name" value="Sig_transdc_resp-reg_receiver"/>
</dbReference>
<dbReference type="RefSeq" id="WP_174397589.1">
    <property type="nucleotide sequence ID" value="NZ_VBSB01000005.1"/>
</dbReference>
<keyword evidence="5" id="KW-1185">Reference proteome</keyword>
<dbReference type="SUPFAM" id="SSF52172">
    <property type="entry name" value="CheY-like"/>
    <property type="match status" value="1"/>
</dbReference>
<dbReference type="SMART" id="SM00448">
    <property type="entry name" value="REC"/>
    <property type="match status" value="1"/>
</dbReference>
<evidence type="ECO:0000256" key="1">
    <source>
        <dbReference type="ARBA" id="ARBA00022553"/>
    </source>
</evidence>
<dbReference type="Pfam" id="PF00072">
    <property type="entry name" value="Response_reg"/>
    <property type="match status" value="1"/>
</dbReference>
<evidence type="ECO:0000313" key="4">
    <source>
        <dbReference type="EMBL" id="NTY59751.1"/>
    </source>
</evidence>
<dbReference type="EMBL" id="VBSB01000005">
    <property type="protein sequence ID" value="NTY59751.1"/>
    <property type="molecule type" value="Genomic_DNA"/>
</dbReference>
<evidence type="ECO:0000259" key="3">
    <source>
        <dbReference type="PROSITE" id="PS50110"/>
    </source>
</evidence>
<comment type="caution">
    <text evidence="4">The sequence shown here is derived from an EMBL/GenBank/DDBJ whole genome shotgun (WGS) entry which is preliminary data.</text>
</comment>
<feature type="domain" description="Response regulatory" evidence="3">
    <location>
        <begin position="2"/>
        <end position="118"/>
    </location>
</feature>
<dbReference type="CDD" id="cd00156">
    <property type="entry name" value="REC"/>
    <property type="match status" value="1"/>
</dbReference>
<evidence type="ECO:0000313" key="5">
    <source>
        <dbReference type="Proteomes" id="UP000708347"/>
    </source>
</evidence>
<evidence type="ECO:0000256" key="2">
    <source>
        <dbReference type="PROSITE-ProRule" id="PRU00169"/>
    </source>
</evidence>
<dbReference type="Gene3D" id="3.40.50.2300">
    <property type="match status" value="1"/>
</dbReference>
<accession>A0ABX2JPZ0</accession>
<organism evidence="4 5">
    <name type="scientific">Mycolicibacterium sphagni</name>
    <dbReference type="NCBI Taxonomy" id="1786"/>
    <lineage>
        <taxon>Bacteria</taxon>
        <taxon>Bacillati</taxon>
        <taxon>Actinomycetota</taxon>
        <taxon>Actinomycetes</taxon>
        <taxon>Mycobacteriales</taxon>
        <taxon>Mycobacteriaceae</taxon>
        <taxon>Mycolicibacterium</taxon>
    </lineage>
</organism>
<feature type="modified residue" description="4-aspartylphosphate" evidence="2">
    <location>
        <position position="52"/>
    </location>
</feature>
<keyword evidence="1 2" id="KW-0597">Phosphoprotein</keyword>
<dbReference type="PROSITE" id="PS50110">
    <property type="entry name" value="RESPONSE_REGULATORY"/>
    <property type="match status" value="1"/>
</dbReference>
<reference evidence="4 5" key="1">
    <citation type="submission" date="2019-05" db="EMBL/GenBank/DDBJ databases">
        <title>Mycolicibacterium sphagni ENV482 genome assembly.</title>
        <authorList>
            <person name="Chen W."/>
            <person name="Faulkner N.W."/>
            <person name="Hyman M.R."/>
        </authorList>
    </citation>
    <scope>NUCLEOTIDE SEQUENCE [LARGE SCALE GENOMIC DNA]</scope>
    <source>
        <strain evidence="4 5">ENV482</strain>
    </source>
</reference>
<dbReference type="PANTHER" id="PTHR44591:SF3">
    <property type="entry name" value="RESPONSE REGULATORY DOMAIN-CONTAINING PROTEIN"/>
    <property type="match status" value="1"/>
</dbReference>
<dbReference type="InterPro" id="IPR050595">
    <property type="entry name" value="Bact_response_regulator"/>
</dbReference>
<dbReference type="Proteomes" id="UP000708347">
    <property type="component" value="Unassembled WGS sequence"/>
</dbReference>
<gene>
    <name evidence="4" type="ORF">FEG63_09320</name>
</gene>
<protein>
    <submittedName>
        <fullName evidence="4">Response regulator</fullName>
    </submittedName>
</protein>